<evidence type="ECO:0000313" key="4">
    <source>
        <dbReference type="Proteomes" id="UP001301958"/>
    </source>
</evidence>
<organism evidence="3 4">
    <name type="scientific">Podospora fimiseda</name>
    <dbReference type="NCBI Taxonomy" id="252190"/>
    <lineage>
        <taxon>Eukaryota</taxon>
        <taxon>Fungi</taxon>
        <taxon>Dikarya</taxon>
        <taxon>Ascomycota</taxon>
        <taxon>Pezizomycotina</taxon>
        <taxon>Sordariomycetes</taxon>
        <taxon>Sordariomycetidae</taxon>
        <taxon>Sordariales</taxon>
        <taxon>Podosporaceae</taxon>
        <taxon>Podospora</taxon>
    </lineage>
</organism>
<keyword evidence="1" id="KW-0677">Repeat</keyword>
<accession>A0AAN7BMZ0</accession>
<dbReference type="InterPro" id="IPR056884">
    <property type="entry name" value="NPHP3-like_N"/>
</dbReference>
<name>A0AAN7BMZ0_9PEZI</name>
<feature type="domain" description="Nephrocystin 3-like N-terminal" evidence="2">
    <location>
        <begin position="213"/>
        <end position="324"/>
    </location>
</feature>
<reference evidence="3" key="1">
    <citation type="journal article" date="2023" name="Mol. Phylogenet. Evol.">
        <title>Genome-scale phylogeny and comparative genomics of the fungal order Sordariales.</title>
        <authorList>
            <person name="Hensen N."/>
            <person name="Bonometti L."/>
            <person name="Westerberg I."/>
            <person name="Brannstrom I.O."/>
            <person name="Guillou S."/>
            <person name="Cros-Aarteil S."/>
            <person name="Calhoun S."/>
            <person name="Haridas S."/>
            <person name="Kuo A."/>
            <person name="Mondo S."/>
            <person name="Pangilinan J."/>
            <person name="Riley R."/>
            <person name="LaButti K."/>
            <person name="Andreopoulos B."/>
            <person name="Lipzen A."/>
            <person name="Chen C."/>
            <person name="Yan M."/>
            <person name="Daum C."/>
            <person name="Ng V."/>
            <person name="Clum A."/>
            <person name="Steindorff A."/>
            <person name="Ohm R.A."/>
            <person name="Martin F."/>
            <person name="Silar P."/>
            <person name="Natvig D.O."/>
            <person name="Lalanne C."/>
            <person name="Gautier V."/>
            <person name="Ament-Velasquez S.L."/>
            <person name="Kruys A."/>
            <person name="Hutchinson M.I."/>
            <person name="Powell A.J."/>
            <person name="Barry K."/>
            <person name="Miller A.N."/>
            <person name="Grigoriev I.V."/>
            <person name="Debuchy R."/>
            <person name="Gladieux P."/>
            <person name="Hiltunen Thoren M."/>
            <person name="Johannesson H."/>
        </authorList>
    </citation>
    <scope>NUCLEOTIDE SEQUENCE</scope>
    <source>
        <strain evidence="3">CBS 990.96</strain>
    </source>
</reference>
<reference evidence="3" key="2">
    <citation type="submission" date="2023-05" db="EMBL/GenBank/DDBJ databases">
        <authorList>
            <consortium name="Lawrence Berkeley National Laboratory"/>
            <person name="Steindorff A."/>
            <person name="Hensen N."/>
            <person name="Bonometti L."/>
            <person name="Westerberg I."/>
            <person name="Brannstrom I.O."/>
            <person name="Guillou S."/>
            <person name="Cros-Aarteil S."/>
            <person name="Calhoun S."/>
            <person name="Haridas S."/>
            <person name="Kuo A."/>
            <person name="Mondo S."/>
            <person name="Pangilinan J."/>
            <person name="Riley R."/>
            <person name="Labutti K."/>
            <person name="Andreopoulos B."/>
            <person name="Lipzen A."/>
            <person name="Chen C."/>
            <person name="Yanf M."/>
            <person name="Daum C."/>
            <person name="Ng V."/>
            <person name="Clum A."/>
            <person name="Ohm R."/>
            <person name="Martin F."/>
            <person name="Silar P."/>
            <person name="Natvig D."/>
            <person name="Lalanne C."/>
            <person name="Gautier V."/>
            <person name="Ament-Velasquez S.L."/>
            <person name="Kruys A."/>
            <person name="Hutchinson M.I."/>
            <person name="Powell A.J."/>
            <person name="Barry K."/>
            <person name="Miller A.N."/>
            <person name="Grigoriev I.V."/>
            <person name="Debuchy R."/>
            <person name="Gladieux P."/>
            <person name="Thoren M.H."/>
            <person name="Johannesson H."/>
        </authorList>
    </citation>
    <scope>NUCLEOTIDE SEQUENCE</scope>
    <source>
        <strain evidence="3">CBS 990.96</strain>
    </source>
</reference>
<dbReference type="Pfam" id="PF24883">
    <property type="entry name" value="NPHP3_N"/>
    <property type="match status" value="1"/>
</dbReference>
<sequence length="679" mass="77644">MVRWLQPSCSQDGQALPYRTWLQSLSFAKETYVSGPESSQIAREIRRLVEDVNNTTCDVQSELPSVLSADEKAIKAYGRECSELAVKLVKLLDSIKPRDGALSQRLEKLKVTGRLSLKKSKIDELERQLCDLDAQGASSNASTVSSKELLLNNLGHRLSGLCGSLNGFVKQTRQSAQVHRFLESLCFPEITKRVSNIDEAHNHTLKPLPGSSVTIARFYFWMQGSSMERSQQGLFPSLLFQILRKHIDLIPLLCPDRDLDHASPWTVSELAAVIDRLAKHGFKDEYFCLFLDGLDEYEGGEDEIIAIISNLVQCPNIKPCISSRPWSAFQEAFGTCPQLSMKDLNKVDIEQYIRAELIENDKFATCVAADSRFECTFGQLTILSNGVWLWVVLVVRGLKRDLQLGEIYEHWQERMKHVPTTLEDFFRLQLTRLDPFYRLQTARVFLAMLFKLECMHSAISWLLTLDEYNYLAQESMNPEYWETNDVGFMFSPRISVAHASIALIRHKPPYAFVKAKRSVMLAACGSGALKATECQLYEPESIIQQFAFNLLALGGDESDCELVEEFDSAACRWMGMGKNWVNERPYLLFDTETQADLDFTDVPMKTNASGSIFRVDKEKIRLISWHIRHCILWYVEKRWPHQSRSIKIYTYSARNAIATESSDKNQHHNLTWKYLLSMY</sequence>
<comment type="caution">
    <text evidence="3">The sequence shown here is derived from an EMBL/GenBank/DDBJ whole genome shotgun (WGS) entry which is preliminary data.</text>
</comment>
<protein>
    <recommendedName>
        <fullName evidence="2">Nephrocystin 3-like N-terminal domain-containing protein</fullName>
    </recommendedName>
</protein>
<evidence type="ECO:0000313" key="3">
    <source>
        <dbReference type="EMBL" id="KAK4226287.1"/>
    </source>
</evidence>
<dbReference type="EMBL" id="MU865350">
    <property type="protein sequence ID" value="KAK4226287.1"/>
    <property type="molecule type" value="Genomic_DNA"/>
</dbReference>
<dbReference type="PANTHER" id="PTHR10039">
    <property type="entry name" value="AMELOGENIN"/>
    <property type="match status" value="1"/>
</dbReference>
<evidence type="ECO:0000256" key="1">
    <source>
        <dbReference type="ARBA" id="ARBA00022737"/>
    </source>
</evidence>
<keyword evidence="4" id="KW-1185">Reference proteome</keyword>
<dbReference type="AlphaFoldDB" id="A0AAN7BMZ0"/>
<proteinExistence type="predicted"/>
<gene>
    <name evidence="3" type="ORF">QBC38DRAFT_444748</name>
</gene>
<dbReference type="Proteomes" id="UP001301958">
    <property type="component" value="Unassembled WGS sequence"/>
</dbReference>
<evidence type="ECO:0000259" key="2">
    <source>
        <dbReference type="Pfam" id="PF24883"/>
    </source>
</evidence>
<dbReference type="PANTHER" id="PTHR10039:SF5">
    <property type="entry name" value="NACHT DOMAIN-CONTAINING PROTEIN"/>
    <property type="match status" value="1"/>
</dbReference>